<sequence>MTGETDPRNPSDIDRAGIGAHEQAAGAGRGAATPTVWVTLQAQDAEALIIYLTESFGFRLTARHDDGDTVAHAELLWPEGAGGLMLGSYREGREWSRRPGTAGTYVVVQDVDALHERAQRAGAEVVSPLVDTDYGSREFTVKDPEGNLWSFGTYAGVPMP</sequence>
<dbReference type="Gene3D" id="3.30.720.110">
    <property type="match status" value="1"/>
</dbReference>
<protein>
    <submittedName>
        <fullName evidence="2">Uncharacterized conserved protein PhnB, glyoxalase superfamily</fullName>
    </submittedName>
</protein>
<name>A0A2H1L4C8_9MICO</name>
<dbReference type="PROSITE" id="PS51819">
    <property type="entry name" value="VOC"/>
    <property type="match status" value="1"/>
</dbReference>
<feature type="domain" description="VOC" evidence="1">
    <location>
        <begin position="34"/>
        <end position="154"/>
    </location>
</feature>
<proteinExistence type="predicted"/>
<accession>A0A2H1L4C8</accession>
<organism evidence="2 3">
    <name type="scientific">Brevibacterium jeotgali</name>
    <dbReference type="NCBI Taxonomy" id="1262550"/>
    <lineage>
        <taxon>Bacteria</taxon>
        <taxon>Bacillati</taxon>
        <taxon>Actinomycetota</taxon>
        <taxon>Actinomycetes</taxon>
        <taxon>Micrococcales</taxon>
        <taxon>Brevibacteriaceae</taxon>
        <taxon>Brevibacterium</taxon>
    </lineage>
</organism>
<dbReference type="PANTHER" id="PTHR34109">
    <property type="entry name" value="BNAUNNG04460D PROTEIN-RELATED"/>
    <property type="match status" value="1"/>
</dbReference>
<reference evidence="3" key="1">
    <citation type="submission" date="2017-03" db="EMBL/GenBank/DDBJ databases">
        <authorList>
            <person name="Monnet C."/>
        </authorList>
    </citation>
    <scope>NUCLEOTIDE SEQUENCE [LARGE SCALE GENOMIC DNA]</scope>
    <source>
        <strain evidence="3">SJ5-8</strain>
    </source>
</reference>
<evidence type="ECO:0000313" key="3">
    <source>
        <dbReference type="Proteomes" id="UP000234462"/>
    </source>
</evidence>
<dbReference type="OrthoDB" id="9809391at2"/>
<evidence type="ECO:0000313" key="2">
    <source>
        <dbReference type="EMBL" id="SMY11751.1"/>
    </source>
</evidence>
<dbReference type="RefSeq" id="WP_101588704.1">
    <property type="nucleotide sequence ID" value="NZ_FXZM01000005.1"/>
</dbReference>
<dbReference type="InterPro" id="IPR029068">
    <property type="entry name" value="Glyas_Bleomycin-R_OHBP_Dase"/>
</dbReference>
<dbReference type="Proteomes" id="UP000234462">
    <property type="component" value="Unassembled WGS sequence"/>
</dbReference>
<gene>
    <name evidence="2" type="ORF">BJEO58_01338</name>
</gene>
<dbReference type="SUPFAM" id="SSF54593">
    <property type="entry name" value="Glyoxalase/Bleomycin resistance protein/Dihydroxybiphenyl dioxygenase"/>
    <property type="match status" value="1"/>
</dbReference>
<dbReference type="InterPro" id="IPR037523">
    <property type="entry name" value="VOC_core"/>
</dbReference>
<dbReference type="AlphaFoldDB" id="A0A2H1L4C8"/>
<dbReference type="EMBL" id="FXZM01000005">
    <property type="protein sequence ID" value="SMY11751.1"/>
    <property type="molecule type" value="Genomic_DNA"/>
</dbReference>
<evidence type="ECO:0000259" key="1">
    <source>
        <dbReference type="PROSITE" id="PS51819"/>
    </source>
</evidence>
<keyword evidence="3" id="KW-1185">Reference proteome</keyword>
<dbReference type="Gene3D" id="3.30.720.120">
    <property type="match status" value="1"/>
</dbReference>
<dbReference type="InterPro" id="IPR004360">
    <property type="entry name" value="Glyas_Fos-R_dOase_dom"/>
</dbReference>
<dbReference type="PANTHER" id="PTHR34109:SF1">
    <property type="entry name" value="VOC DOMAIN-CONTAINING PROTEIN"/>
    <property type="match status" value="1"/>
</dbReference>
<dbReference type="Pfam" id="PF00903">
    <property type="entry name" value="Glyoxalase"/>
    <property type="match status" value="1"/>
</dbReference>